<reference evidence="1" key="1">
    <citation type="submission" date="2021-06" db="EMBL/GenBank/DDBJ databases">
        <authorList>
            <person name="Kallberg Y."/>
            <person name="Tangrot J."/>
            <person name="Rosling A."/>
        </authorList>
    </citation>
    <scope>NUCLEOTIDE SEQUENCE</scope>
    <source>
        <strain evidence="1">AZ414A</strain>
    </source>
</reference>
<protein>
    <submittedName>
        <fullName evidence="1">3935_t:CDS:1</fullName>
    </submittedName>
</protein>
<feature type="non-terminal residue" evidence="1">
    <location>
        <position position="1"/>
    </location>
</feature>
<sequence length="281" mass="31920">SDQSWGLQQDVNETRHIPFNMYIVLATKGIIQTETEFGGASLMPMSAIHSKEQKRDQQLVLPSGFKKSIPKNSRELILPSNPYSLSEMQHEDQQKHLSLQDLTSHAETFWRPILTSDPYSISEMQREEQERHLSLQDITSHTGIFRRPILPILPVVYSEKVVQSSLVSNAFPNAHLANIVGIIRSLRTGDDMRHTSGLDFFDSIRHLFTSERSVPLSNPDTLWQHTYENLLIFGPPLLEWRSHTDDAMALGNSTETVFRSNASGGYYTAPTGPKTLRTYKE</sequence>
<accession>A0A9N9DQ24</accession>
<name>A0A9N9DQ24_9GLOM</name>
<feature type="non-terminal residue" evidence="1">
    <location>
        <position position="281"/>
    </location>
</feature>
<dbReference type="OrthoDB" id="10296439at2759"/>
<keyword evidence="2" id="KW-1185">Reference proteome</keyword>
<evidence type="ECO:0000313" key="2">
    <source>
        <dbReference type="Proteomes" id="UP000789706"/>
    </source>
</evidence>
<proteinExistence type="predicted"/>
<comment type="caution">
    <text evidence="1">The sequence shown here is derived from an EMBL/GenBank/DDBJ whole genome shotgun (WGS) entry which is preliminary data.</text>
</comment>
<dbReference type="Proteomes" id="UP000789706">
    <property type="component" value="Unassembled WGS sequence"/>
</dbReference>
<organism evidence="1 2">
    <name type="scientific">Diversispora eburnea</name>
    <dbReference type="NCBI Taxonomy" id="1213867"/>
    <lineage>
        <taxon>Eukaryota</taxon>
        <taxon>Fungi</taxon>
        <taxon>Fungi incertae sedis</taxon>
        <taxon>Mucoromycota</taxon>
        <taxon>Glomeromycotina</taxon>
        <taxon>Glomeromycetes</taxon>
        <taxon>Diversisporales</taxon>
        <taxon>Diversisporaceae</taxon>
        <taxon>Diversispora</taxon>
    </lineage>
</organism>
<gene>
    <name evidence="1" type="ORF">DEBURN_LOCUS11274</name>
</gene>
<dbReference type="EMBL" id="CAJVPK010005460">
    <property type="protein sequence ID" value="CAG8644615.1"/>
    <property type="molecule type" value="Genomic_DNA"/>
</dbReference>
<evidence type="ECO:0000313" key="1">
    <source>
        <dbReference type="EMBL" id="CAG8644615.1"/>
    </source>
</evidence>
<dbReference type="AlphaFoldDB" id="A0A9N9DQ24"/>